<dbReference type="GeneID" id="67212784"/>
<comment type="caution">
    <text evidence="2">The sequence shown here is derived from an EMBL/GenBank/DDBJ whole genome shotgun (WGS) entry which is preliminary data.</text>
</comment>
<keyword evidence="1" id="KW-0472">Membrane</keyword>
<accession>A0ABD5MVR2</accession>
<keyword evidence="1" id="KW-0812">Transmembrane</keyword>
<gene>
    <name evidence="2" type="ORF">ACFFOL_18080</name>
</gene>
<dbReference type="RefSeq" id="WP_225935260.1">
    <property type="nucleotide sequence ID" value="NZ_CP082288.1"/>
</dbReference>
<keyword evidence="1" id="KW-1133">Transmembrane helix</keyword>
<proteinExistence type="predicted"/>
<sequence>MIVVRAFFVSSAVLLALLALSVPTIRPGSDTFVIAMLSFVMLGITLLGSAVCIYVGWDPFEELFG</sequence>
<organism evidence="2 3">
    <name type="scientific">Halobaculum roseum</name>
    <dbReference type="NCBI Taxonomy" id="2175149"/>
    <lineage>
        <taxon>Archaea</taxon>
        <taxon>Methanobacteriati</taxon>
        <taxon>Methanobacteriota</taxon>
        <taxon>Stenosarchaea group</taxon>
        <taxon>Halobacteria</taxon>
        <taxon>Halobacteriales</taxon>
        <taxon>Haloferacaceae</taxon>
        <taxon>Halobaculum</taxon>
    </lineage>
</organism>
<protein>
    <submittedName>
        <fullName evidence="2">Uncharacterized protein</fullName>
    </submittedName>
</protein>
<reference evidence="2" key="1">
    <citation type="submission" date="2024-09" db="EMBL/GenBank/DDBJ databases">
        <authorList>
            <person name="Sun Q."/>
        </authorList>
    </citation>
    <scope>NUCLEOTIDE SEQUENCE [LARGE SCALE GENOMIC DNA]</scope>
    <source>
        <strain evidence="2">JCM 31273</strain>
    </source>
</reference>
<dbReference type="AlphaFoldDB" id="A0ABD5MVR2"/>
<keyword evidence="3" id="KW-1185">Reference proteome</keyword>
<dbReference type="Proteomes" id="UP001589595">
    <property type="component" value="Unassembled WGS sequence"/>
</dbReference>
<dbReference type="EMBL" id="JBHMAJ010000011">
    <property type="protein sequence ID" value="MFB9826082.1"/>
    <property type="molecule type" value="Genomic_DNA"/>
</dbReference>
<evidence type="ECO:0000313" key="2">
    <source>
        <dbReference type="EMBL" id="MFB9826082.1"/>
    </source>
</evidence>
<evidence type="ECO:0000256" key="1">
    <source>
        <dbReference type="SAM" id="Phobius"/>
    </source>
</evidence>
<name>A0ABD5MVR2_9EURY</name>
<evidence type="ECO:0000313" key="3">
    <source>
        <dbReference type="Proteomes" id="UP001589595"/>
    </source>
</evidence>
<feature type="transmembrane region" description="Helical" evidence="1">
    <location>
        <begin position="31"/>
        <end position="57"/>
    </location>
</feature>